<sequence length="46" mass="5208">MIGVGKNSREEENEGIEGKRRAEIEIHATKSSSLENKPFPNSYMRS</sequence>
<dbReference type="Proteomes" id="UP000005446">
    <property type="component" value="Unassembled WGS sequence"/>
</dbReference>
<evidence type="ECO:0000313" key="2">
    <source>
        <dbReference type="EMBL" id="EHL01500.1"/>
    </source>
</evidence>
<gene>
    <name evidence="2" type="ORF">M7I_2591</name>
</gene>
<feature type="region of interest" description="Disordered" evidence="1">
    <location>
        <begin position="1"/>
        <end position="46"/>
    </location>
</feature>
<organism evidence="2 3">
    <name type="scientific">Glarea lozoyensis (strain ATCC 74030 / MF5533)</name>
    <dbReference type="NCBI Taxonomy" id="1104152"/>
    <lineage>
        <taxon>Eukaryota</taxon>
        <taxon>Fungi</taxon>
        <taxon>Dikarya</taxon>
        <taxon>Ascomycota</taxon>
        <taxon>Pezizomycotina</taxon>
        <taxon>Leotiomycetes</taxon>
        <taxon>Helotiales</taxon>
        <taxon>Helotiaceae</taxon>
        <taxon>Glarea</taxon>
    </lineage>
</organism>
<protein>
    <submittedName>
        <fullName evidence="2">Uncharacterized protein</fullName>
    </submittedName>
</protein>
<feature type="compositionally biased region" description="Basic and acidic residues" evidence="1">
    <location>
        <begin position="16"/>
        <end position="28"/>
    </location>
</feature>
<evidence type="ECO:0000313" key="3">
    <source>
        <dbReference type="Proteomes" id="UP000005446"/>
    </source>
</evidence>
<accession>H0EJ67</accession>
<dbReference type="AlphaFoldDB" id="H0EJ67"/>
<dbReference type="InParanoid" id="H0EJ67"/>
<keyword evidence="3" id="KW-1185">Reference proteome</keyword>
<evidence type="ECO:0000256" key="1">
    <source>
        <dbReference type="SAM" id="MobiDB-lite"/>
    </source>
</evidence>
<comment type="caution">
    <text evidence="2">The sequence shown here is derived from an EMBL/GenBank/DDBJ whole genome shotgun (WGS) entry which is preliminary data.</text>
</comment>
<dbReference type="HOGENOM" id="CLU_3191433_0_0_1"/>
<dbReference type="EMBL" id="AGUE01000053">
    <property type="protein sequence ID" value="EHL01500.1"/>
    <property type="molecule type" value="Genomic_DNA"/>
</dbReference>
<reference evidence="2 3" key="1">
    <citation type="journal article" date="2012" name="Eukaryot. Cell">
        <title>Genome sequence of the fungus Glarea lozoyensis: the first genome sequence of a species from the Helotiaceae family.</title>
        <authorList>
            <person name="Youssar L."/>
            <person name="Gruening B.A."/>
            <person name="Erxleben A."/>
            <person name="Guenther S."/>
            <person name="Huettel W."/>
        </authorList>
    </citation>
    <scope>NUCLEOTIDE SEQUENCE [LARGE SCALE GENOMIC DNA]</scope>
    <source>
        <strain evidence="3">ATCC 74030 / MF5533</strain>
    </source>
</reference>
<name>H0EJ67_GLAL7</name>
<proteinExistence type="predicted"/>